<reference evidence="2 3" key="1">
    <citation type="journal article" date="2019" name="Indoor Air">
        <title>Impacts of indoor surface finishes on bacterial viability.</title>
        <authorList>
            <person name="Hu J."/>
            <person name="Maamar S.B."/>
            <person name="Glawe A.J."/>
            <person name="Gottel N."/>
            <person name="Gilbert J.A."/>
            <person name="Hartmann E.M."/>
        </authorList>
    </citation>
    <scope>NUCLEOTIDE SEQUENCE [LARGE SCALE GENOMIC DNA]</scope>
    <source>
        <strain evidence="2 3">AF060A6</strain>
    </source>
</reference>
<gene>
    <name evidence="2" type="primary">grpE</name>
    <name evidence="2" type="ORF">E1I69_11515</name>
</gene>
<dbReference type="EMBL" id="SLUB01000018">
    <property type="protein sequence ID" value="THE12323.1"/>
    <property type="molecule type" value="Genomic_DNA"/>
</dbReference>
<keyword evidence="1" id="KW-0143">Chaperone</keyword>
<evidence type="ECO:0000256" key="1">
    <source>
        <dbReference type="ARBA" id="ARBA00023186"/>
    </source>
</evidence>
<accession>A0A4V3V7Q4</accession>
<dbReference type="InterPro" id="IPR009012">
    <property type="entry name" value="GrpE_head"/>
</dbReference>
<dbReference type="GO" id="GO:0006457">
    <property type="term" value="P:protein folding"/>
    <property type="evidence" value="ECO:0007669"/>
    <property type="project" value="InterPro"/>
</dbReference>
<dbReference type="Gene3D" id="2.30.22.10">
    <property type="entry name" value="Head domain of nucleotide exchange factor GrpE"/>
    <property type="match status" value="1"/>
</dbReference>
<keyword evidence="3" id="KW-1185">Reference proteome</keyword>
<dbReference type="GO" id="GO:0000774">
    <property type="term" value="F:adenyl-nucleotide exchange factor activity"/>
    <property type="evidence" value="ECO:0007669"/>
    <property type="project" value="InterPro"/>
</dbReference>
<dbReference type="Pfam" id="PF01025">
    <property type="entry name" value="GrpE"/>
    <property type="match status" value="1"/>
</dbReference>
<name>A0A4V3V7Q4_9BACI</name>
<protein>
    <submittedName>
        <fullName evidence="2">Nucleotide exchange factor GrpE</fullName>
    </submittedName>
</protein>
<dbReference type="GO" id="GO:0042803">
    <property type="term" value="F:protein homodimerization activity"/>
    <property type="evidence" value="ECO:0007669"/>
    <property type="project" value="InterPro"/>
</dbReference>
<organism evidence="2 3">
    <name type="scientific">Bacillus timonensis</name>
    <dbReference type="NCBI Taxonomy" id="1033734"/>
    <lineage>
        <taxon>Bacteria</taxon>
        <taxon>Bacillati</taxon>
        <taxon>Bacillota</taxon>
        <taxon>Bacilli</taxon>
        <taxon>Bacillales</taxon>
        <taxon>Bacillaceae</taxon>
        <taxon>Bacillus</taxon>
    </lineage>
</organism>
<dbReference type="RefSeq" id="WP_136379764.1">
    <property type="nucleotide sequence ID" value="NZ_SLUB01000018.1"/>
</dbReference>
<evidence type="ECO:0000313" key="3">
    <source>
        <dbReference type="Proteomes" id="UP000306477"/>
    </source>
</evidence>
<dbReference type="GO" id="GO:0051087">
    <property type="term" value="F:protein-folding chaperone binding"/>
    <property type="evidence" value="ECO:0007669"/>
    <property type="project" value="InterPro"/>
</dbReference>
<dbReference type="AlphaFoldDB" id="A0A4V3V7Q4"/>
<comment type="caution">
    <text evidence="2">The sequence shown here is derived from an EMBL/GenBank/DDBJ whole genome shotgun (WGS) entry which is preliminary data.</text>
</comment>
<evidence type="ECO:0000313" key="2">
    <source>
        <dbReference type="EMBL" id="THE12323.1"/>
    </source>
</evidence>
<dbReference type="InterPro" id="IPR000740">
    <property type="entry name" value="GrpE"/>
</dbReference>
<proteinExistence type="predicted"/>
<sequence>MSSRTGPEDINELLELMKKMSPEDIEKERAEPIIKVKVHYHYNNLRASTYYRPRVIPIIPINQIKQSAPKQTAKQHTLPLDVAKSILAYHKLVSKLVIFTLFKLSIDAIDYFKISIKYDVESSDFPIEKWEKELDSMKQQLINKLPIYFEEGEGILSATIQEILEREKESLQPLEEFHYNPGATQPTFLVKLQESLAELQEQIKGDFKNSNRITYKLMQEFQQQLEEFGQISDDDQGSKIEEIKNESIKNMEKMKRVAIEIFDMLDLVYQSTLQVNETKWTSEIEKAINKVISILESHGIVEIPVMGQLLDGKTMECIGTVSQHEVQVPMEKYQVFAVHQRGFLDKNTGKILRKASVTSVL</sequence>
<dbReference type="OrthoDB" id="2854077at2"/>
<dbReference type="Proteomes" id="UP000306477">
    <property type="component" value="Unassembled WGS sequence"/>
</dbReference>